<evidence type="ECO:0000259" key="12">
    <source>
        <dbReference type="PROSITE" id="PS50109"/>
    </source>
</evidence>
<keyword evidence="6" id="KW-0547">Nucleotide-binding</keyword>
<evidence type="ECO:0000256" key="6">
    <source>
        <dbReference type="ARBA" id="ARBA00022741"/>
    </source>
</evidence>
<dbReference type="PROSITE" id="PS50109">
    <property type="entry name" value="HIS_KIN"/>
    <property type="match status" value="1"/>
</dbReference>
<keyword evidence="9" id="KW-0902">Two-component regulatory system</keyword>
<comment type="catalytic activity">
    <reaction evidence="1">
        <text>ATP + protein L-histidine = ADP + protein N-phospho-L-histidine.</text>
        <dbReference type="EC" id="2.7.13.3"/>
    </reaction>
</comment>
<evidence type="ECO:0000256" key="2">
    <source>
        <dbReference type="ARBA" id="ARBA00004651"/>
    </source>
</evidence>
<keyword evidence="15" id="KW-1185">Reference proteome</keyword>
<dbReference type="AlphaFoldDB" id="A0A9X3WFQ1"/>
<dbReference type="PROSITE" id="PS50110">
    <property type="entry name" value="RESPONSE_REGULATORY"/>
    <property type="match status" value="1"/>
</dbReference>
<dbReference type="CDD" id="cd00075">
    <property type="entry name" value="HATPase"/>
    <property type="match status" value="1"/>
</dbReference>
<dbReference type="InterPro" id="IPR036890">
    <property type="entry name" value="HATPase_C_sf"/>
</dbReference>
<dbReference type="SUPFAM" id="SSF55874">
    <property type="entry name" value="ATPase domain of HSP90 chaperone/DNA topoisomerase II/histidine kinase"/>
    <property type="match status" value="1"/>
</dbReference>
<proteinExistence type="predicted"/>
<dbReference type="PANTHER" id="PTHR43047">
    <property type="entry name" value="TWO-COMPONENT HISTIDINE PROTEIN KINASE"/>
    <property type="match status" value="1"/>
</dbReference>
<dbReference type="PROSITE" id="PS50889">
    <property type="entry name" value="S4"/>
    <property type="match status" value="1"/>
</dbReference>
<feature type="modified residue" description="4-aspartylphosphate" evidence="10">
    <location>
        <position position="544"/>
    </location>
</feature>
<comment type="caution">
    <text evidence="14">The sequence shown here is derived from an EMBL/GenBank/DDBJ whole genome shotgun (WGS) entry which is preliminary data.</text>
</comment>
<dbReference type="GO" id="GO:0000155">
    <property type="term" value="F:phosphorelay sensor kinase activity"/>
    <property type="evidence" value="ECO:0007669"/>
    <property type="project" value="InterPro"/>
</dbReference>
<dbReference type="InterPro" id="IPR005467">
    <property type="entry name" value="His_kinase_dom"/>
</dbReference>
<feature type="domain" description="Histidine kinase" evidence="12">
    <location>
        <begin position="255"/>
        <end position="471"/>
    </location>
</feature>
<dbReference type="Pfam" id="PF00072">
    <property type="entry name" value="Response_reg"/>
    <property type="match status" value="1"/>
</dbReference>
<dbReference type="SMART" id="SM00388">
    <property type="entry name" value="HisKA"/>
    <property type="match status" value="1"/>
</dbReference>
<dbReference type="GO" id="GO:0005524">
    <property type="term" value="F:ATP binding"/>
    <property type="evidence" value="ECO:0007669"/>
    <property type="project" value="UniProtKB-KW"/>
</dbReference>
<evidence type="ECO:0000259" key="13">
    <source>
        <dbReference type="PROSITE" id="PS50110"/>
    </source>
</evidence>
<dbReference type="InterPro" id="IPR004358">
    <property type="entry name" value="Sig_transdc_His_kin-like_C"/>
</dbReference>
<feature type="domain" description="Response regulatory" evidence="13">
    <location>
        <begin position="494"/>
        <end position="611"/>
    </location>
</feature>
<dbReference type="PANTHER" id="PTHR43047:SF72">
    <property type="entry name" value="OSMOSENSING HISTIDINE PROTEIN KINASE SLN1"/>
    <property type="match status" value="1"/>
</dbReference>
<sequence length="623" mass="71807">MQTFYTTGTFQALSRSSDMTGAHILYMFNEQDKYVENAFSYISEGLDNGDNIIIAEDKTFYRTIVKQLERIGYSHHAIQSIVYLSNEEFYLNKDRFSAEKGLTQLQEVIHDQLLSKRRTRTWGNVPSDVSSLSEIRRYESETDKFIKGKNLISVCCYNALTTPAFFQNDLMKVHDYLMFDDQLEKSPFYNQKSASFPTSERKRLDKLEKENQLLKEKNDKLLIDSARQKELEKYLKLDKLNAEKANHAKNLFLSQMSHDLRTPLNTIQGFAQIILMNEKESDLRNKVNKIFYASEQLLKLIEEVLDFSLIDSGKITINKEKIQVKHHLEKTVNTVLELNNTDIEVKLTNVNKDLYIEVDPLRFSQIITNLLNNAIKYNKPNGKVTIFCEHDKQQKQVKITIEDTGLGIDQQELNLIFEPFYRCKSNANNWKGTGLGLAIVSQLTERMNGTYGATTEKDKGSTFWVSFQTTNRLNHRVENETEVKSRLNLAYPTNVLYIEDNSENIDVIKSMFNLIKNTNVSCISTGEEGLIKAFEHPPDVILLDLTLPDIDGIELLKKLKSNPITNKIPVIVISADAMKSTIKQALEAGCSAYITKPIDFIEFRIVFEKTIRYLGYHQSERKY</sequence>
<organism evidence="14 15">
    <name type="scientific">Aquibacillus salsiterrae</name>
    <dbReference type="NCBI Taxonomy" id="2950439"/>
    <lineage>
        <taxon>Bacteria</taxon>
        <taxon>Bacillati</taxon>
        <taxon>Bacillota</taxon>
        <taxon>Bacilli</taxon>
        <taxon>Bacillales</taxon>
        <taxon>Bacillaceae</taxon>
        <taxon>Aquibacillus</taxon>
    </lineage>
</organism>
<dbReference type="InterPro" id="IPR011006">
    <property type="entry name" value="CheY-like_superfamily"/>
</dbReference>
<dbReference type="Pfam" id="PF02518">
    <property type="entry name" value="HATPase_c"/>
    <property type="match status" value="1"/>
</dbReference>
<dbReference type="InterPro" id="IPR036097">
    <property type="entry name" value="HisK_dim/P_sf"/>
</dbReference>
<gene>
    <name evidence="14" type="ORF">NC799_11855</name>
</gene>
<comment type="subcellular location">
    <subcellularLocation>
        <location evidence="2">Cell membrane</location>
        <topology evidence="2">Multi-pass membrane protein</topology>
    </subcellularLocation>
</comment>
<dbReference type="Gene3D" id="3.40.50.2300">
    <property type="match status" value="1"/>
</dbReference>
<dbReference type="SUPFAM" id="SSF47384">
    <property type="entry name" value="Homodimeric domain of signal transducing histidine kinase"/>
    <property type="match status" value="1"/>
</dbReference>
<accession>A0A9X3WFQ1</accession>
<dbReference type="Gene3D" id="3.30.565.10">
    <property type="entry name" value="Histidine kinase-like ATPase, C-terminal domain"/>
    <property type="match status" value="1"/>
</dbReference>
<dbReference type="SUPFAM" id="SSF52172">
    <property type="entry name" value="CheY-like"/>
    <property type="match status" value="1"/>
</dbReference>
<keyword evidence="8 14" id="KW-0067">ATP-binding</keyword>
<evidence type="ECO:0000256" key="5">
    <source>
        <dbReference type="ARBA" id="ARBA00022679"/>
    </source>
</evidence>
<reference evidence="14" key="1">
    <citation type="submission" date="2022-06" db="EMBL/GenBank/DDBJ databases">
        <title>Aquibacillus sp. a new bacterium isolated from soil saline samples.</title>
        <authorList>
            <person name="Galisteo C."/>
            <person name="De La Haba R."/>
            <person name="Sanchez-Porro C."/>
            <person name="Ventosa A."/>
        </authorList>
    </citation>
    <scope>NUCLEOTIDE SEQUENCE</scope>
    <source>
        <strain evidence="14">3ASR75-54</strain>
    </source>
</reference>
<keyword evidence="7" id="KW-0418">Kinase</keyword>
<name>A0A9X3WFQ1_9BACI</name>
<keyword evidence="11" id="KW-0694">RNA-binding</keyword>
<dbReference type="EMBL" id="JAMQKC010000011">
    <property type="protein sequence ID" value="MDC3417591.1"/>
    <property type="molecule type" value="Genomic_DNA"/>
</dbReference>
<keyword evidence="5" id="KW-0808">Transferase</keyword>
<evidence type="ECO:0000313" key="15">
    <source>
        <dbReference type="Proteomes" id="UP001145069"/>
    </source>
</evidence>
<dbReference type="Gene3D" id="1.10.287.130">
    <property type="match status" value="1"/>
</dbReference>
<evidence type="ECO:0000256" key="8">
    <source>
        <dbReference type="ARBA" id="ARBA00022840"/>
    </source>
</evidence>
<dbReference type="FunFam" id="3.30.565.10:FF:000006">
    <property type="entry name" value="Sensor histidine kinase WalK"/>
    <property type="match status" value="1"/>
</dbReference>
<dbReference type="GO" id="GO:0005886">
    <property type="term" value="C:plasma membrane"/>
    <property type="evidence" value="ECO:0007669"/>
    <property type="project" value="UniProtKB-SubCell"/>
</dbReference>
<evidence type="ECO:0000256" key="1">
    <source>
        <dbReference type="ARBA" id="ARBA00000085"/>
    </source>
</evidence>
<dbReference type="InterPro" id="IPR003661">
    <property type="entry name" value="HisK_dim/P_dom"/>
</dbReference>
<dbReference type="GO" id="GO:0009927">
    <property type="term" value="F:histidine phosphotransfer kinase activity"/>
    <property type="evidence" value="ECO:0007669"/>
    <property type="project" value="TreeGrafter"/>
</dbReference>
<keyword evidence="4 10" id="KW-0597">Phosphoprotein</keyword>
<evidence type="ECO:0000256" key="9">
    <source>
        <dbReference type="ARBA" id="ARBA00023012"/>
    </source>
</evidence>
<dbReference type="PRINTS" id="PR00344">
    <property type="entry name" value="BCTRLSENSOR"/>
</dbReference>
<evidence type="ECO:0000256" key="4">
    <source>
        <dbReference type="ARBA" id="ARBA00022553"/>
    </source>
</evidence>
<dbReference type="SMART" id="SM00448">
    <property type="entry name" value="REC"/>
    <property type="match status" value="1"/>
</dbReference>
<evidence type="ECO:0000256" key="11">
    <source>
        <dbReference type="PROSITE-ProRule" id="PRU00182"/>
    </source>
</evidence>
<dbReference type="SMART" id="SM00387">
    <property type="entry name" value="HATPase_c"/>
    <property type="match status" value="1"/>
</dbReference>
<dbReference type="GO" id="GO:0003723">
    <property type="term" value="F:RNA binding"/>
    <property type="evidence" value="ECO:0007669"/>
    <property type="project" value="UniProtKB-KW"/>
</dbReference>
<dbReference type="EC" id="2.7.13.3" evidence="3"/>
<dbReference type="Pfam" id="PF14417">
    <property type="entry name" value="MEDS"/>
    <property type="match status" value="1"/>
</dbReference>
<dbReference type="InterPro" id="IPR025847">
    <property type="entry name" value="MEDS_domain"/>
</dbReference>
<dbReference type="RefSeq" id="WP_272446660.1">
    <property type="nucleotide sequence ID" value="NZ_JAMQKC010000011.1"/>
</dbReference>
<evidence type="ECO:0000256" key="10">
    <source>
        <dbReference type="PROSITE-ProRule" id="PRU00169"/>
    </source>
</evidence>
<dbReference type="Pfam" id="PF00512">
    <property type="entry name" value="HisKA"/>
    <property type="match status" value="1"/>
</dbReference>
<evidence type="ECO:0000313" key="14">
    <source>
        <dbReference type="EMBL" id="MDC3417591.1"/>
    </source>
</evidence>
<dbReference type="InterPro" id="IPR003594">
    <property type="entry name" value="HATPase_dom"/>
</dbReference>
<evidence type="ECO:0000256" key="7">
    <source>
        <dbReference type="ARBA" id="ARBA00022777"/>
    </source>
</evidence>
<dbReference type="CDD" id="cd00082">
    <property type="entry name" value="HisKA"/>
    <property type="match status" value="1"/>
</dbReference>
<dbReference type="InterPro" id="IPR001789">
    <property type="entry name" value="Sig_transdc_resp-reg_receiver"/>
</dbReference>
<protein>
    <recommendedName>
        <fullName evidence="3">histidine kinase</fullName>
        <ecNumber evidence="3">2.7.13.3</ecNumber>
    </recommendedName>
</protein>
<evidence type="ECO:0000256" key="3">
    <source>
        <dbReference type="ARBA" id="ARBA00012438"/>
    </source>
</evidence>
<dbReference type="Proteomes" id="UP001145069">
    <property type="component" value="Unassembled WGS sequence"/>
</dbReference>